<dbReference type="EMBL" id="OU963864">
    <property type="protein sequence ID" value="CAH0386287.1"/>
    <property type="molecule type" value="Genomic_DNA"/>
</dbReference>
<feature type="compositionally biased region" description="Low complexity" evidence="1">
    <location>
        <begin position="11"/>
        <end position="22"/>
    </location>
</feature>
<protein>
    <submittedName>
        <fullName evidence="2">Uncharacterized protein</fullName>
    </submittedName>
</protein>
<evidence type="ECO:0000313" key="3">
    <source>
        <dbReference type="Proteomes" id="UP001152759"/>
    </source>
</evidence>
<feature type="compositionally biased region" description="Basic and acidic residues" evidence="1">
    <location>
        <begin position="94"/>
        <end position="104"/>
    </location>
</feature>
<feature type="region of interest" description="Disordered" evidence="1">
    <location>
        <begin position="1"/>
        <end position="65"/>
    </location>
</feature>
<proteinExistence type="predicted"/>
<evidence type="ECO:0000313" key="2">
    <source>
        <dbReference type="EMBL" id="CAH0386287.1"/>
    </source>
</evidence>
<feature type="compositionally biased region" description="Pro residues" evidence="1">
    <location>
        <begin position="114"/>
        <end position="132"/>
    </location>
</feature>
<accession>A0A9P0A7I3</accession>
<keyword evidence="3" id="KW-1185">Reference proteome</keyword>
<name>A0A9P0A7I3_BEMTA</name>
<gene>
    <name evidence="2" type="ORF">BEMITA_LOCUS5426</name>
</gene>
<sequence>MLAEGESSAYVSAGGTVSSTVSGEEHPPPESSPSGSPLKKKKKVCRRRDPVYQPRLVLRDSPGIVGLRTRFKKQSIQDEEKAVISEIMSRFRHVEKQKDLEEQQKQQLHASAPPKSPQKSPPKSPQQSPPKTPPKKDRNDVRMMTDASLTLHRCLRDMLYDPETLQVKQAAVAGKIVQATDSYNALILMGVNAHSAPIVHFFPLNAHISRNDVRMMTDASLTLHRCLRDMLYDPETLQVKQAAVAGKIVQATDSYNALILIGVNAHSAPILSRQFT</sequence>
<organism evidence="2 3">
    <name type="scientific">Bemisia tabaci</name>
    <name type="common">Sweetpotato whitefly</name>
    <name type="synonym">Aleurodes tabaci</name>
    <dbReference type="NCBI Taxonomy" id="7038"/>
    <lineage>
        <taxon>Eukaryota</taxon>
        <taxon>Metazoa</taxon>
        <taxon>Ecdysozoa</taxon>
        <taxon>Arthropoda</taxon>
        <taxon>Hexapoda</taxon>
        <taxon>Insecta</taxon>
        <taxon>Pterygota</taxon>
        <taxon>Neoptera</taxon>
        <taxon>Paraneoptera</taxon>
        <taxon>Hemiptera</taxon>
        <taxon>Sternorrhyncha</taxon>
        <taxon>Aleyrodoidea</taxon>
        <taxon>Aleyrodidae</taxon>
        <taxon>Aleyrodinae</taxon>
        <taxon>Bemisia</taxon>
    </lineage>
</organism>
<reference evidence="2" key="1">
    <citation type="submission" date="2021-12" db="EMBL/GenBank/DDBJ databases">
        <authorList>
            <person name="King R."/>
        </authorList>
    </citation>
    <scope>NUCLEOTIDE SEQUENCE</scope>
</reference>
<evidence type="ECO:0000256" key="1">
    <source>
        <dbReference type="SAM" id="MobiDB-lite"/>
    </source>
</evidence>
<dbReference type="Proteomes" id="UP001152759">
    <property type="component" value="Chromosome 3"/>
</dbReference>
<dbReference type="AlphaFoldDB" id="A0A9P0A7I3"/>
<feature type="region of interest" description="Disordered" evidence="1">
    <location>
        <begin position="94"/>
        <end position="141"/>
    </location>
</feature>